<dbReference type="PANTHER" id="PTHR30204:SF97">
    <property type="entry name" value="MERR FAMILY REGULATORY PROTEIN"/>
    <property type="match status" value="1"/>
</dbReference>
<protein>
    <submittedName>
        <fullName evidence="3">MerR family transcriptional regulator</fullName>
    </submittedName>
</protein>
<keyword evidence="1" id="KW-0238">DNA-binding</keyword>
<dbReference type="Gene3D" id="1.10.1660.10">
    <property type="match status" value="1"/>
</dbReference>
<organism evidence="3 4">
    <name type="scientific">Microbulbifer okhotskensis</name>
    <dbReference type="NCBI Taxonomy" id="2926617"/>
    <lineage>
        <taxon>Bacteria</taxon>
        <taxon>Pseudomonadati</taxon>
        <taxon>Pseudomonadota</taxon>
        <taxon>Gammaproteobacteria</taxon>
        <taxon>Cellvibrionales</taxon>
        <taxon>Microbulbiferaceae</taxon>
        <taxon>Microbulbifer</taxon>
    </lineage>
</organism>
<dbReference type="SUPFAM" id="SSF55136">
    <property type="entry name" value="Probable bacterial effector-binding domain"/>
    <property type="match status" value="1"/>
</dbReference>
<comment type="caution">
    <text evidence="3">The sequence shown here is derived from an EMBL/GenBank/DDBJ whole genome shotgun (WGS) entry which is preliminary data.</text>
</comment>
<dbReference type="AlphaFoldDB" id="A0A9X2J6R6"/>
<keyword evidence="4" id="KW-1185">Reference proteome</keyword>
<dbReference type="Gene3D" id="3.20.80.10">
    <property type="entry name" value="Regulatory factor, effector binding domain"/>
    <property type="match status" value="1"/>
</dbReference>
<name>A0A9X2J6R6_9GAMM</name>
<dbReference type="SUPFAM" id="SSF46955">
    <property type="entry name" value="Putative DNA-binding domain"/>
    <property type="match status" value="1"/>
</dbReference>
<dbReference type="PROSITE" id="PS50937">
    <property type="entry name" value="HTH_MERR_2"/>
    <property type="match status" value="1"/>
</dbReference>
<dbReference type="InterPro" id="IPR047057">
    <property type="entry name" value="MerR_fam"/>
</dbReference>
<sequence>MFRIGEFSKIAQTAVSQLRYYDQIGLFQPAHTDESTGYRYYSTIQLPELNRIIALKELGISLEQIKMMVLKDVSVQEIQGMLLLRKAQIEQTVQEQVNRLKIIEARLKEVEQPESLNTDGIILKRMPEQPFYSTRKVMQNLFDTIHLVTEMREYVPAIAEKNQLGPLTIILHGDAFSIENVDVEVGFPLKSEIDSPLLLPGGNEVKERILQSEESVISTIRVGAFENGYEKYAQLGRWIEKSDFQISGPAKEIFIKPPSQGNPEDCVCEIQFPVTRPTTLI</sequence>
<evidence type="ECO:0000313" key="4">
    <source>
        <dbReference type="Proteomes" id="UP001139028"/>
    </source>
</evidence>
<dbReference type="RefSeq" id="WP_252470673.1">
    <property type="nucleotide sequence ID" value="NZ_JALBWM010000075.1"/>
</dbReference>
<dbReference type="PANTHER" id="PTHR30204">
    <property type="entry name" value="REDOX-CYCLING DRUG-SENSING TRANSCRIPTIONAL ACTIVATOR SOXR"/>
    <property type="match status" value="1"/>
</dbReference>
<gene>
    <name evidence="3" type="ORF">MO867_15285</name>
</gene>
<reference evidence="3" key="1">
    <citation type="journal article" date="2022" name="Arch. Microbiol.">
        <title>Microbulbifer okhotskensis sp. nov., isolated from a deep bottom sediment of the Okhotsk Sea.</title>
        <authorList>
            <person name="Romanenko L."/>
            <person name="Kurilenko V."/>
            <person name="Otstavnykh N."/>
            <person name="Velansky P."/>
            <person name="Isaeva M."/>
            <person name="Mikhailov V."/>
        </authorList>
    </citation>
    <scope>NUCLEOTIDE SEQUENCE</scope>
    <source>
        <strain evidence="3">OS29</strain>
    </source>
</reference>
<evidence type="ECO:0000259" key="2">
    <source>
        <dbReference type="PROSITE" id="PS50937"/>
    </source>
</evidence>
<dbReference type="CDD" id="cd01107">
    <property type="entry name" value="HTH_BmrR"/>
    <property type="match status" value="1"/>
</dbReference>
<evidence type="ECO:0000256" key="1">
    <source>
        <dbReference type="ARBA" id="ARBA00023125"/>
    </source>
</evidence>
<feature type="domain" description="HTH merR-type" evidence="2">
    <location>
        <begin position="1"/>
        <end position="71"/>
    </location>
</feature>
<dbReference type="SMART" id="SM00422">
    <property type="entry name" value="HTH_MERR"/>
    <property type="match status" value="1"/>
</dbReference>
<dbReference type="GO" id="GO:0003700">
    <property type="term" value="F:DNA-binding transcription factor activity"/>
    <property type="evidence" value="ECO:0007669"/>
    <property type="project" value="InterPro"/>
</dbReference>
<dbReference type="Pfam" id="PF13411">
    <property type="entry name" value="MerR_1"/>
    <property type="match status" value="1"/>
</dbReference>
<dbReference type="GO" id="GO:0003677">
    <property type="term" value="F:DNA binding"/>
    <property type="evidence" value="ECO:0007669"/>
    <property type="project" value="UniProtKB-KW"/>
</dbReference>
<proteinExistence type="predicted"/>
<dbReference type="EMBL" id="JALBWM010000075">
    <property type="protein sequence ID" value="MCO1335699.1"/>
    <property type="molecule type" value="Genomic_DNA"/>
</dbReference>
<dbReference type="InterPro" id="IPR000551">
    <property type="entry name" value="MerR-type_HTH_dom"/>
</dbReference>
<accession>A0A9X2J6R6</accession>
<evidence type="ECO:0000313" key="3">
    <source>
        <dbReference type="EMBL" id="MCO1335699.1"/>
    </source>
</evidence>
<dbReference type="Proteomes" id="UP001139028">
    <property type="component" value="Unassembled WGS sequence"/>
</dbReference>
<dbReference type="InterPro" id="IPR011256">
    <property type="entry name" value="Reg_factor_effector_dom_sf"/>
</dbReference>
<dbReference type="InterPro" id="IPR009061">
    <property type="entry name" value="DNA-bd_dom_put_sf"/>
</dbReference>